<evidence type="ECO:0000313" key="2">
    <source>
        <dbReference type="EMBL" id="CAE7145157.1"/>
    </source>
</evidence>
<reference evidence="2" key="1">
    <citation type="submission" date="2021-01" db="EMBL/GenBank/DDBJ databases">
        <authorList>
            <person name="Kaushik A."/>
        </authorList>
    </citation>
    <scope>NUCLEOTIDE SEQUENCE</scope>
    <source>
        <strain evidence="2">AG5</strain>
    </source>
</reference>
<dbReference type="InterPro" id="IPR040976">
    <property type="entry name" value="Pkinase_fungal"/>
</dbReference>
<dbReference type="SUPFAM" id="SSF56112">
    <property type="entry name" value="Protein kinase-like (PK-like)"/>
    <property type="match status" value="1"/>
</dbReference>
<gene>
    <name evidence="2" type="ORF">RDB_LOCUS80040</name>
</gene>
<dbReference type="Proteomes" id="UP000663827">
    <property type="component" value="Unassembled WGS sequence"/>
</dbReference>
<dbReference type="EMBL" id="CAJNJQ010001629">
    <property type="protein sequence ID" value="CAE7145157.1"/>
    <property type="molecule type" value="Genomic_DNA"/>
</dbReference>
<dbReference type="AlphaFoldDB" id="A0A8H3E1T5"/>
<feature type="domain" description="Fungal-type protein kinase" evidence="1">
    <location>
        <begin position="352"/>
        <end position="474"/>
    </location>
</feature>
<proteinExistence type="predicted"/>
<dbReference type="GO" id="GO:0004672">
    <property type="term" value="F:protein kinase activity"/>
    <property type="evidence" value="ECO:0007669"/>
    <property type="project" value="InterPro"/>
</dbReference>
<dbReference type="InterPro" id="IPR008266">
    <property type="entry name" value="Tyr_kinase_AS"/>
</dbReference>
<accession>A0A8H3E1T5</accession>
<name>A0A8H3E1T5_9AGAM</name>
<evidence type="ECO:0000259" key="1">
    <source>
        <dbReference type="Pfam" id="PF17667"/>
    </source>
</evidence>
<comment type="caution">
    <text evidence="2">The sequence shown here is derived from an EMBL/GenBank/DDBJ whole genome shotgun (WGS) entry which is preliminary data.</text>
</comment>
<sequence>MSISYPFSNPIKQGSCPVETLLPEETYEDLRGQRVVQDVLPAKFLQNYFQECSHSSMDWSPTELGLISTIRLFKHRPERGLYTDDAPLLHLLNSISRRIFESRDEDRYALVFRSAHKRPIHSPFTMHSHTPEIVVIWERSEVFPQIDYTQDDLIPQTWCAFAAVGEVESSSNGKYQLGVYLKNLLQLHPELNAVLGLTAKYNGYALLYHDASVIHRSSFDWGEPGPLFAFVEKLYTRPFQDTSMQLVAPQYRDMTWAIRIGDQVYLTEASRCLAGPGQRRYTTTAIDLTTSERVFIKDIWRDARRVFFETLLFEKAHKGEPLPGLMLVDSHGYVLDETQNRLSTASHQISPGGERYKMRMITKEVGRPLETIRSLRHFLCLMYDACAVQRNLYRKCQILHRDISTGNIMIAPTTDQYWERCKNGFAEVKFVNQVLEEDGKTSNPQPTCLLIDLGNGTDLNATRDNNQLRQRTASYNICSMDR</sequence>
<evidence type="ECO:0000313" key="3">
    <source>
        <dbReference type="Proteomes" id="UP000663827"/>
    </source>
</evidence>
<organism evidence="2 3">
    <name type="scientific">Rhizoctonia solani</name>
    <dbReference type="NCBI Taxonomy" id="456999"/>
    <lineage>
        <taxon>Eukaryota</taxon>
        <taxon>Fungi</taxon>
        <taxon>Dikarya</taxon>
        <taxon>Basidiomycota</taxon>
        <taxon>Agaricomycotina</taxon>
        <taxon>Agaricomycetes</taxon>
        <taxon>Cantharellales</taxon>
        <taxon>Ceratobasidiaceae</taxon>
        <taxon>Rhizoctonia</taxon>
    </lineage>
</organism>
<protein>
    <recommendedName>
        <fullName evidence="1">Fungal-type protein kinase domain-containing protein</fullName>
    </recommendedName>
</protein>
<dbReference type="InterPro" id="IPR011009">
    <property type="entry name" value="Kinase-like_dom_sf"/>
</dbReference>
<dbReference type="PROSITE" id="PS00109">
    <property type="entry name" value="PROTEIN_KINASE_TYR"/>
    <property type="match status" value="1"/>
</dbReference>
<dbReference type="Pfam" id="PF17667">
    <property type="entry name" value="Pkinase_fungal"/>
    <property type="match status" value="1"/>
</dbReference>